<keyword evidence="3" id="KW-1185">Reference proteome</keyword>
<feature type="transmembrane region" description="Helical" evidence="1">
    <location>
        <begin position="64"/>
        <end position="87"/>
    </location>
</feature>
<dbReference type="AlphaFoldDB" id="A0A7X3FM56"/>
<proteinExistence type="predicted"/>
<reference evidence="2 3" key="1">
    <citation type="journal article" date="2019" name="Microorganisms">
        <title>Paenibacillus lutrae sp. nov., A Chitinolytic Species Isolated from A River Otter in Castril Natural Park, Granada, Spain.</title>
        <authorList>
            <person name="Rodriguez M."/>
            <person name="Reina J.C."/>
            <person name="Bejar V."/>
            <person name="Llamas I."/>
        </authorList>
    </citation>
    <scope>NUCLEOTIDE SEQUENCE [LARGE SCALE GENOMIC DNA]</scope>
    <source>
        <strain evidence="2 3">N10</strain>
    </source>
</reference>
<keyword evidence="1" id="KW-0812">Transmembrane</keyword>
<evidence type="ECO:0000313" key="2">
    <source>
        <dbReference type="EMBL" id="MVP02029.1"/>
    </source>
</evidence>
<dbReference type="OrthoDB" id="9888283at2"/>
<dbReference type="EMBL" id="RHLK01000017">
    <property type="protein sequence ID" value="MVP02029.1"/>
    <property type="molecule type" value="Genomic_DNA"/>
</dbReference>
<organism evidence="2 3">
    <name type="scientific">Paenibacillus lutrae</name>
    <dbReference type="NCBI Taxonomy" id="2078573"/>
    <lineage>
        <taxon>Bacteria</taxon>
        <taxon>Bacillati</taxon>
        <taxon>Bacillota</taxon>
        <taxon>Bacilli</taxon>
        <taxon>Bacillales</taxon>
        <taxon>Paenibacillaceae</taxon>
        <taxon>Paenibacillus</taxon>
    </lineage>
</organism>
<dbReference type="Proteomes" id="UP000490800">
    <property type="component" value="Unassembled WGS sequence"/>
</dbReference>
<dbReference type="RefSeq" id="WP_157338450.1">
    <property type="nucleotide sequence ID" value="NZ_RHLK01000017.1"/>
</dbReference>
<accession>A0A7X3FM56</accession>
<sequence length="88" mass="10407">MMQNLSDILFLISLVSLIIWAASLKGANFFRINHTNINYRDEGREMQEALRHEHKKKLHFNFKVFYGSFFFVFGFLGMLISIVISYLK</sequence>
<gene>
    <name evidence="2" type="ORF">EDM21_21355</name>
</gene>
<comment type="caution">
    <text evidence="2">The sequence shown here is derived from an EMBL/GenBank/DDBJ whole genome shotgun (WGS) entry which is preliminary data.</text>
</comment>
<keyword evidence="1" id="KW-0472">Membrane</keyword>
<evidence type="ECO:0000256" key="1">
    <source>
        <dbReference type="SAM" id="Phobius"/>
    </source>
</evidence>
<name>A0A7X3FM56_9BACL</name>
<protein>
    <submittedName>
        <fullName evidence="2">Uncharacterized protein</fullName>
    </submittedName>
</protein>
<evidence type="ECO:0000313" key="3">
    <source>
        <dbReference type="Proteomes" id="UP000490800"/>
    </source>
</evidence>
<keyword evidence="1" id="KW-1133">Transmembrane helix</keyword>